<gene>
    <name evidence="3" type="ORF">ES288_D04G186600v1</name>
</gene>
<dbReference type="Gene3D" id="3.40.1180.10">
    <property type="entry name" value="Decaprenyl diphosphate synthase-like"/>
    <property type="match status" value="1"/>
</dbReference>
<reference evidence="3 4" key="1">
    <citation type="submission" date="2019-06" db="EMBL/GenBank/DDBJ databases">
        <title>WGS assembly of Gossypium darwinii.</title>
        <authorList>
            <person name="Chen Z.J."/>
            <person name="Sreedasyam A."/>
            <person name="Ando A."/>
            <person name="Song Q."/>
            <person name="De L."/>
            <person name="Hulse-Kemp A."/>
            <person name="Ding M."/>
            <person name="Ye W."/>
            <person name="Kirkbride R."/>
            <person name="Jenkins J."/>
            <person name="Plott C."/>
            <person name="Lovell J."/>
            <person name="Lin Y.-M."/>
            <person name="Vaughn R."/>
            <person name="Liu B."/>
            <person name="Li W."/>
            <person name="Simpson S."/>
            <person name="Scheffler B."/>
            <person name="Saski C."/>
            <person name="Grover C."/>
            <person name="Hu G."/>
            <person name="Conover J."/>
            <person name="Carlson J."/>
            <person name="Shu S."/>
            <person name="Boston L."/>
            <person name="Williams M."/>
            <person name="Peterson D."/>
            <person name="Mcgee K."/>
            <person name="Jones D."/>
            <person name="Wendel J."/>
            <person name="Stelly D."/>
            <person name="Grimwood J."/>
            <person name="Schmutz J."/>
        </authorList>
    </citation>
    <scope>NUCLEOTIDE SEQUENCE [LARGE SCALE GENOMIC DNA]</scope>
    <source>
        <strain evidence="3">1808015.09</strain>
    </source>
</reference>
<keyword evidence="4" id="KW-1185">Reference proteome</keyword>
<dbReference type="InterPro" id="IPR001441">
    <property type="entry name" value="UPP_synth-like"/>
</dbReference>
<protein>
    <recommendedName>
        <fullName evidence="2">Alkyl transferase</fullName>
        <ecNumber evidence="2">2.5.1.-</ecNumber>
    </recommendedName>
</protein>
<dbReference type="GO" id="GO:0016094">
    <property type="term" value="P:polyprenol biosynthetic process"/>
    <property type="evidence" value="ECO:0007669"/>
    <property type="project" value="TreeGrafter"/>
</dbReference>
<comment type="similarity">
    <text evidence="2">Belongs to the UPP synthase family.</text>
</comment>
<evidence type="ECO:0000313" key="4">
    <source>
        <dbReference type="Proteomes" id="UP000323506"/>
    </source>
</evidence>
<evidence type="ECO:0000256" key="1">
    <source>
        <dbReference type="ARBA" id="ARBA00022679"/>
    </source>
</evidence>
<dbReference type="GO" id="GO:0005783">
    <property type="term" value="C:endoplasmic reticulum"/>
    <property type="evidence" value="ECO:0007669"/>
    <property type="project" value="TreeGrafter"/>
</dbReference>
<dbReference type="PANTHER" id="PTHR10291:SF24">
    <property type="entry name" value="ALKYL TRANSFERASE"/>
    <property type="match status" value="1"/>
</dbReference>
<dbReference type="CDD" id="cd00475">
    <property type="entry name" value="Cis_IPPS"/>
    <property type="match status" value="1"/>
</dbReference>
<dbReference type="Proteomes" id="UP000323506">
    <property type="component" value="Chromosome D04"/>
</dbReference>
<dbReference type="GO" id="GO:0045547">
    <property type="term" value="F:ditrans,polycis-polyprenyl diphosphate synthase [(2E,6E)-farnesyl diphosphate specific] activity"/>
    <property type="evidence" value="ECO:0007669"/>
    <property type="project" value="TreeGrafter"/>
</dbReference>
<dbReference type="EC" id="2.5.1.-" evidence="2"/>
<dbReference type="EMBL" id="CM017704">
    <property type="protein sequence ID" value="TYG74492.1"/>
    <property type="molecule type" value="Genomic_DNA"/>
</dbReference>
<dbReference type="AlphaFoldDB" id="A0A5D2D1M2"/>
<keyword evidence="1 2" id="KW-0808">Transferase</keyword>
<dbReference type="Pfam" id="PF01255">
    <property type="entry name" value="Prenyltransf"/>
    <property type="match status" value="1"/>
</dbReference>
<sequence>MDKEYFLTKVLSYWSSLIRKVVFCVLRVGPIPTHIAVIMDGNRRYAKRKLLEEGAGHDAGAMALLNLIIYCYELGVKYITAYAFAIDNFRRKPSEVQKIMDLLKECMTVLAKIAKHHPIRVNFAGNLELLNAELRDEARKLMGATAEYSKFVVTICVCYCCTDDIVHSVEKSCREKHYYHSYIRDSHDDDKDDADKDDERHMIKLVDIEKNMYMAVTPDPDILIRTGDEHRLSNFLQWQTCYSLLASLSTDWPEIGVWHLVKVVLDFQQNYDYFVRKKLQRL</sequence>
<dbReference type="InterPro" id="IPR036424">
    <property type="entry name" value="UPP_synth-like_sf"/>
</dbReference>
<dbReference type="SUPFAM" id="SSF64005">
    <property type="entry name" value="Undecaprenyl diphosphate synthase"/>
    <property type="match status" value="1"/>
</dbReference>
<dbReference type="NCBIfam" id="TIGR00055">
    <property type="entry name" value="uppS"/>
    <property type="match status" value="1"/>
</dbReference>
<evidence type="ECO:0000256" key="2">
    <source>
        <dbReference type="RuleBase" id="RU363018"/>
    </source>
</evidence>
<organism evidence="3 4">
    <name type="scientific">Gossypium darwinii</name>
    <name type="common">Darwin's cotton</name>
    <name type="synonym">Gossypium barbadense var. darwinii</name>
    <dbReference type="NCBI Taxonomy" id="34276"/>
    <lineage>
        <taxon>Eukaryota</taxon>
        <taxon>Viridiplantae</taxon>
        <taxon>Streptophyta</taxon>
        <taxon>Embryophyta</taxon>
        <taxon>Tracheophyta</taxon>
        <taxon>Spermatophyta</taxon>
        <taxon>Magnoliopsida</taxon>
        <taxon>eudicotyledons</taxon>
        <taxon>Gunneridae</taxon>
        <taxon>Pentapetalae</taxon>
        <taxon>rosids</taxon>
        <taxon>malvids</taxon>
        <taxon>Malvales</taxon>
        <taxon>Malvaceae</taxon>
        <taxon>Malvoideae</taxon>
        <taxon>Gossypium</taxon>
    </lineage>
</organism>
<name>A0A5D2D1M2_GOSDA</name>
<accession>A0A5D2D1M2</accession>
<dbReference type="PANTHER" id="PTHR10291">
    <property type="entry name" value="DEHYDRODOLICHYL DIPHOSPHATE SYNTHASE FAMILY MEMBER"/>
    <property type="match status" value="1"/>
</dbReference>
<evidence type="ECO:0000313" key="3">
    <source>
        <dbReference type="EMBL" id="TYG74492.1"/>
    </source>
</evidence>
<proteinExistence type="inferred from homology"/>